<evidence type="ECO:0000313" key="2">
    <source>
        <dbReference type="Proteomes" id="UP000587586"/>
    </source>
</evidence>
<keyword evidence="2" id="KW-1185">Reference proteome</keyword>
<protein>
    <submittedName>
        <fullName evidence="1">Uncharacterized protein</fullName>
    </submittedName>
</protein>
<dbReference type="RefSeq" id="WP_183360620.1">
    <property type="nucleotide sequence ID" value="NZ_BLXZ01000003.1"/>
</dbReference>
<proteinExistence type="predicted"/>
<accession>A0A6V8N825</accession>
<reference evidence="2" key="1">
    <citation type="submission" date="2020-06" db="EMBL/GenBank/DDBJ databases">
        <title>Draft genomic sequecing of Geomonas sp. Red745.</title>
        <authorList>
            <person name="Itoh H."/>
            <person name="Xu Z.X."/>
            <person name="Ushijima N."/>
            <person name="Masuda Y."/>
            <person name="Shiratori Y."/>
            <person name="Senoo K."/>
        </authorList>
    </citation>
    <scope>NUCLEOTIDE SEQUENCE [LARGE SCALE GENOMIC DNA]</scope>
    <source>
        <strain evidence="2">Red745</strain>
    </source>
</reference>
<sequence length="100" mass="11532">MNEETVYSQQFIQSLMENMAWGLIQLATDDEGNQQIMTRKADDLMYLRIINSKREVVFQVSGENIDALGSQMVLACLHKISIEKLRQLHKTPLRRPLQAV</sequence>
<name>A0A6V8N825_9BACT</name>
<dbReference type="Proteomes" id="UP000587586">
    <property type="component" value="Unassembled WGS sequence"/>
</dbReference>
<dbReference type="EMBL" id="BLXZ01000003">
    <property type="protein sequence ID" value="GFO68094.1"/>
    <property type="molecule type" value="Genomic_DNA"/>
</dbReference>
<organism evidence="1 2">
    <name type="scientific">Geomonas limicola</name>
    <dbReference type="NCBI Taxonomy" id="2740186"/>
    <lineage>
        <taxon>Bacteria</taxon>
        <taxon>Pseudomonadati</taxon>
        <taxon>Thermodesulfobacteriota</taxon>
        <taxon>Desulfuromonadia</taxon>
        <taxon>Geobacterales</taxon>
        <taxon>Geobacteraceae</taxon>
        <taxon>Geomonas</taxon>
    </lineage>
</organism>
<gene>
    <name evidence="1" type="ORF">GMLC_16730</name>
</gene>
<dbReference type="AlphaFoldDB" id="A0A6V8N825"/>
<evidence type="ECO:0000313" key="1">
    <source>
        <dbReference type="EMBL" id="GFO68094.1"/>
    </source>
</evidence>
<comment type="caution">
    <text evidence="1">The sequence shown here is derived from an EMBL/GenBank/DDBJ whole genome shotgun (WGS) entry which is preliminary data.</text>
</comment>